<evidence type="ECO:0000313" key="2">
    <source>
        <dbReference type="EMBL" id="MBK6266165.1"/>
    </source>
</evidence>
<feature type="transmembrane region" description="Helical" evidence="1">
    <location>
        <begin position="114"/>
        <end position="133"/>
    </location>
</feature>
<dbReference type="EMBL" id="JAEQBW010000006">
    <property type="protein sequence ID" value="MBK6266165.1"/>
    <property type="molecule type" value="Genomic_DNA"/>
</dbReference>
<dbReference type="RefSeq" id="WP_201431845.1">
    <property type="nucleotide sequence ID" value="NZ_JAEQBW010000006.1"/>
</dbReference>
<dbReference type="InterPro" id="IPR009339">
    <property type="entry name" value="DUF998"/>
</dbReference>
<reference evidence="2" key="1">
    <citation type="submission" date="2021-01" db="EMBL/GenBank/DDBJ databases">
        <title>Marivirga aurantiaca sp. nov., isolated from intertidal surface sediments.</title>
        <authorList>
            <person name="Zhang M."/>
        </authorList>
    </citation>
    <scope>NUCLEOTIDE SEQUENCE</scope>
    <source>
        <strain evidence="2">S37H4</strain>
    </source>
</reference>
<evidence type="ECO:0000256" key="1">
    <source>
        <dbReference type="SAM" id="Phobius"/>
    </source>
</evidence>
<keyword evidence="1" id="KW-0472">Membrane</keyword>
<feature type="transmembrane region" description="Helical" evidence="1">
    <location>
        <begin position="175"/>
        <end position="192"/>
    </location>
</feature>
<keyword evidence="1" id="KW-1133">Transmembrane helix</keyword>
<dbReference type="Pfam" id="PF06197">
    <property type="entry name" value="DUF998"/>
    <property type="match status" value="1"/>
</dbReference>
<protein>
    <submittedName>
        <fullName evidence="2">DUF998 domain-containing protein</fullName>
    </submittedName>
</protein>
<name>A0A934X0K9_9BACT</name>
<evidence type="ECO:0000313" key="3">
    <source>
        <dbReference type="Proteomes" id="UP000611723"/>
    </source>
</evidence>
<organism evidence="2 3">
    <name type="scientific">Marivirga aurantiaca</name>
    <dbReference type="NCBI Taxonomy" id="2802615"/>
    <lineage>
        <taxon>Bacteria</taxon>
        <taxon>Pseudomonadati</taxon>
        <taxon>Bacteroidota</taxon>
        <taxon>Cytophagia</taxon>
        <taxon>Cytophagales</taxon>
        <taxon>Marivirgaceae</taxon>
        <taxon>Marivirga</taxon>
    </lineage>
</organism>
<comment type="caution">
    <text evidence="2">The sequence shown here is derived from an EMBL/GenBank/DDBJ whole genome shotgun (WGS) entry which is preliminary data.</text>
</comment>
<dbReference type="Proteomes" id="UP000611723">
    <property type="component" value="Unassembled WGS sequence"/>
</dbReference>
<proteinExistence type="predicted"/>
<gene>
    <name evidence="2" type="ORF">JKA74_14060</name>
</gene>
<sequence>MRNNFQPLSGIMATAICIFAYLIFSSINADYSHLTKAFSELASIGQPNYLWFAVFGFLIPGLLVTLFSLKLCKWVNNGNVRKYPFILIALSGLLIALGASPMNYENYSSLSSTLHIIGVMGSGLFFIIGAFTISKQLRKDKQWQALVKPLLICAWLLIITGFFRQSAFPGLAQKLGILAYYIYIALLSWNAYRIIQLRRTAI</sequence>
<accession>A0A934X0K9</accession>
<keyword evidence="3" id="KW-1185">Reference proteome</keyword>
<feature type="transmembrane region" description="Helical" evidence="1">
    <location>
        <begin position="145"/>
        <end position="163"/>
    </location>
</feature>
<dbReference type="AlphaFoldDB" id="A0A934X0K9"/>
<feature type="transmembrane region" description="Helical" evidence="1">
    <location>
        <begin position="49"/>
        <end position="71"/>
    </location>
</feature>
<keyword evidence="1" id="KW-0812">Transmembrane</keyword>
<feature type="transmembrane region" description="Helical" evidence="1">
    <location>
        <begin position="83"/>
        <end position="102"/>
    </location>
</feature>
<feature type="transmembrane region" description="Helical" evidence="1">
    <location>
        <begin position="7"/>
        <end position="29"/>
    </location>
</feature>